<dbReference type="Proteomes" id="UP000253977">
    <property type="component" value="Unassembled WGS sequence"/>
</dbReference>
<dbReference type="EMBL" id="QPMK01000020">
    <property type="protein sequence ID" value="RDD64619.1"/>
    <property type="molecule type" value="Genomic_DNA"/>
</dbReference>
<evidence type="ECO:0000313" key="1">
    <source>
        <dbReference type="EMBL" id="RDD64619.1"/>
    </source>
</evidence>
<proteinExistence type="predicted"/>
<organism evidence="1 2">
    <name type="scientific">Thalassococcus profundi</name>
    <dbReference type="NCBI Taxonomy" id="2282382"/>
    <lineage>
        <taxon>Bacteria</taxon>
        <taxon>Pseudomonadati</taxon>
        <taxon>Pseudomonadota</taxon>
        <taxon>Alphaproteobacteria</taxon>
        <taxon>Rhodobacterales</taxon>
        <taxon>Roseobacteraceae</taxon>
        <taxon>Thalassococcus</taxon>
    </lineage>
</organism>
<name>A0A369TGY8_9RHOB</name>
<dbReference type="OrthoDB" id="7873742at2"/>
<accession>A0A369TGY8</accession>
<gene>
    <name evidence="1" type="ORF">DU478_19260</name>
</gene>
<evidence type="ECO:0000313" key="2">
    <source>
        <dbReference type="Proteomes" id="UP000253977"/>
    </source>
</evidence>
<dbReference type="RefSeq" id="WP_065331800.1">
    <property type="nucleotide sequence ID" value="NZ_QPMK01000020.1"/>
</dbReference>
<dbReference type="AlphaFoldDB" id="A0A369TGY8"/>
<sequence length="182" mass="20123">MTNREDVLSDFTIEPEMSLAVLKTYLKKHPEFADELLDLFHELTMSDMEAVEASLPLETKAMTTSVLRVQKVEQALYGADVRELSKSLGLPRSFLMGLQASVVHIGSMPISLLNKLAKLLDVRLQDVISGMQIGDQQAVAMKSDVKPEGQPAIEFEDYANQAGLTEEEQRALQELLADDGSD</sequence>
<reference evidence="1 2" key="1">
    <citation type="submission" date="2018-07" db="EMBL/GenBank/DDBJ databases">
        <title>Thalassococcus profundi sp. nov., a marine bacterium isolated from deep seawater of Okinawa Trough.</title>
        <authorList>
            <person name="Yu M."/>
        </authorList>
    </citation>
    <scope>NUCLEOTIDE SEQUENCE [LARGE SCALE GENOMIC DNA]</scope>
    <source>
        <strain evidence="1 2">WRAS1</strain>
    </source>
</reference>
<comment type="caution">
    <text evidence="1">The sequence shown here is derived from an EMBL/GenBank/DDBJ whole genome shotgun (WGS) entry which is preliminary data.</text>
</comment>
<keyword evidence="2" id="KW-1185">Reference proteome</keyword>
<protein>
    <submittedName>
        <fullName evidence="1">Uncharacterized protein</fullName>
    </submittedName>
</protein>